<proteinExistence type="predicted"/>
<sequence length="130" mass="14172">MAPSAASRCEQNPTLRTAGHRQLLHRTTSPAPSPPRRVPLRMTPAPARCARRGRPRRGRTRQHASATRTAHGPGVRRGIKVSTSSGGEPAKVQPGSLPTGPGRMRAHTFFNSFHIRHAQHLNNPFESLVS</sequence>
<dbReference type="Proteomes" id="UP000823388">
    <property type="component" value="Chromosome 6K"/>
</dbReference>
<reference evidence="2" key="1">
    <citation type="submission" date="2020-05" db="EMBL/GenBank/DDBJ databases">
        <title>WGS assembly of Panicum virgatum.</title>
        <authorList>
            <person name="Lovell J.T."/>
            <person name="Jenkins J."/>
            <person name="Shu S."/>
            <person name="Juenger T.E."/>
            <person name="Schmutz J."/>
        </authorList>
    </citation>
    <scope>NUCLEOTIDE SEQUENCE</scope>
    <source>
        <strain evidence="2">AP13</strain>
    </source>
</reference>
<evidence type="ECO:0000256" key="1">
    <source>
        <dbReference type="SAM" id="MobiDB-lite"/>
    </source>
</evidence>
<protein>
    <submittedName>
        <fullName evidence="2">Uncharacterized protein</fullName>
    </submittedName>
</protein>
<organism evidence="2 3">
    <name type="scientific">Panicum virgatum</name>
    <name type="common">Blackwell switchgrass</name>
    <dbReference type="NCBI Taxonomy" id="38727"/>
    <lineage>
        <taxon>Eukaryota</taxon>
        <taxon>Viridiplantae</taxon>
        <taxon>Streptophyta</taxon>
        <taxon>Embryophyta</taxon>
        <taxon>Tracheophyta</taxon>
        <taxon>Spermatophyta</taxon>
        <taxon>Magnoliopsida</taxon>
        <taxon>Liliopsida</taxon>
        <taxon>Poales</taxon>
        <taxon>Poaceae</taxon>
        <taxon>PACMAD clade</taxon>
        <taxon>Panicoideae</taxon>
        <taxon>Panicodae</taxon>
        <taxon>Paniceae</taxon>
        <taxon>Panicinae</taxon>
        <taxon>Panicum</taxon>
        <taxon>Panicum sect. Hiantes</taxon>
    </lineage>
</organism>
<dbReference type="AlphaFoldDB" id="A0A8T0REV9"/>
<evidence type="ECO:0000313" key="2">
    <source>
        <dbReference type="EMBL" id="KAG2583974.1"/>
    </source>
</evidence>
<accession>A0A8T0REV9</accession>
<dbReference type="EMBL" id="CM029047">
    <property type="protein sequence ID" value="KAG2583974.1"/>
    <property type="molecule type" value="Genomic_DNA"/>
</dbReference>
<feature type="compositionally biased region" description="Basic residues" evidence="1">
    <location>
        <begin position="49"/>
        <end position="62"/>
    </location>
</feature>
<name>A0A8T0REV9_PANVG</name>
<gene>
    <name evidence="2" type="ORF">PVAP13_6KG254606</name>
</gene>
<keyword evidence="3" id="KW-1185">Reference proteome</keyword>
<feature type="region of interest" description="Disordered" evidence="1">
    <location>
        <begin position="1"/>
        <end position="104"/>
    </location>
</feature>
<evidence type="ECO:0000313" key="3">
    <source>
        <dbReference type="Proteomes" id="UP000823388"/>
    </source>
</evidence>
<comment type="caution">
    <text evidence="2">The sequence shown here is derived from an EMBL/GenBank/DDBJ whole genome shotgun (WGS) entry which is preliminary data.</text>
</comment>